<reference evidence="11 12" key="1">
    <citation type="submission" date="2017-04" db="EMBL/GenBank/DDBJ databases">
        <title>Monoglobus pectinilyticus 14 draft genome.</title>
        <authorList>
            <person name="Kim C."/>
            <person name="Rosendale D.I."/>
            <person name="Kelly W.J."/>
            <person name="Tannock G.W."/>
            <person name="Patchett M.L."/>
            <person name="Jordens J.Z."/>
        </authorList>
    </citation>
    <scope>NUCLEOTIDE SEQUENCE [LARGE SCALE GENOMIC DNA]</scope>
    <source>
        <strain evidence="11 12">14</strain>
    </source>
</reference>
<keyword evidence="7 10" id="KW-1133">Transmembrane helix</keyword>
<dbReference type="GO" id="GO:0015297">
    <property type="term" value="F:antiporter activity"/>
    <property type="evidence" value="ECO:0007669"/>
    <property type="project" value="InterPro"/>
</dbReference>
<evidence type="ECO:0000256" key="5">
    <source>
        <dbReference type="ARBA" id="ARBA00022475"/>
    </source>
</evidence>
<sequence length="436" mass="46946">MEQTNCLKDFIRYTSLNVLGMIGLSFYILADTFFVSNGVGANGLTALNLAVPVYSFIHGSGLMFGIGGASKYSVLRGQKAYQDSNRVFTNTVYAAGLLSVIFVLLGVFASNKITVLLGADNEVFDMTKTYLSVLLYFAPAFIMNDVLICFVRNDGNPKLSMSAMLAGSFSNIILDYIFIYPFGMGIFGAVLATGFAPIISMLILSVHFRNKNCFRFKLKRPDLKLIGTIFSLGIPSLITELASGIVIIVFNIIILAIQGNVGVAAYGVIANISFVVASIYTGIAQGMQPIVSSAYGRGNISSVKLTLKYAVVTMLAVSVLVYTCIFIFAGPITGIFNSGNNGILQSIAEQGLKIYFTAVPFMGLNIVISMFFIAVEKAIPAQAISLLRGIVLIIPIALLMSFLASLIGVWLTLPMTEGLVAILGIVLYCRVKKRLL</sequence>
<evidence type="ECO:0000256" key="1">
    <source>
        <dbReference type="ARBA" id="ARBA00004651"/>
    </source>
</evidence>
<dbReference type="PIRSF" id="PIRSF006603">
    <property type="entry name" value="DinF"/>
    <property type="match status" value="1"/>
</dbReference>
<dbReference type="Pfam" id="PF01554">
    <property type="entry name" value="MatE"/>
    <property type="match status" value="2"/>
</dbReference>
<feature type="transmembrane region" description="Helical" evidence="10">
    <location>
        <begin position="263"/>
        <end position="284"/>
    </location>
</feature>
<comment type="subcellular location">
    <subcellularLocation>
        <location evidence="1">Cell membrane</location>
        <topology evidence="1">Multi-pass membrane protein</topology>
    </subcellularLocation>
</comment>
<feature type="transmembrane region" description="Helical" evidence="10">
    <location>
        <begin position="413"/>
        <end position="431"/>
    </location>
</feature>
<dbReference type="PANTHER" id="PTHR43823:SF3">
    <property type="entry name" value="MULTIDRUG EXPORT PROTEIN MEPA"/>
    <property type="match status" value="1"/>
</dbReference>
<dbReference type="InterPro" id="IPR002528">
    <property type="entry name" value="MATE_fam"/>
</dbReference>
<protein>
    <recommendedName>
        <fullName evidence="3">Multidrug export protein MepA</fullName>
    </recommendedName>
</protein>
<dbReference type="NCBIfam" id="TIGR00797">
    <property type="entry name" value="matE"/>
    <property type="match status" value="1"/>
</dbReference>
<evidence type="ECO:0000256" key="3">
    <source>
        <dbReference type="ARBA" id="ARBA00022106"/>
    </source>
</evidence>
<keyword evidence="5" id="KW-1003">Cell membrane</keyword>
<dbReference type="Proteomes" id="UP000235589">
    <property type="component" value="Chromosome"/>
</dbReference>
<evidence type="ECO:0000256" key="4">
    <source>
        <dbReference type="ARBA" id="ARBA00022448"/>
    </source>
</evidence>
<feature type="transmembrane region" description="Helical" evidence="10">
    <location>
        <begin position="87"/>
        <end position="109"/>
    </location>
</feature>
<comment type="similarity">
    <text evidence="2">Belongs to the multi antimicrobial extrusion (MATE) (TC 2.A.66.1) family. MepA subfamily.</text>
</comment>
<evidence type="ECO:0000313" key="11">
    <source>
        <dbReference type="EMBL" id="AUO19095.1"/>
    </source>
</evidence>
<dbReference type="CDD" id="cd13143">
    <property type="entry name" value="MATE_MepA_like"/>
    <property type="match status" value="1"/>
</dbReference>
<keyword evidence="12" id="KW-1185">Reference proteome</keyword>
<keyword evidence="9" id="KW-0046">Antibiotic resistance</keyword>
<feature type="transmembrane region" description="Helical" evidence="10">
    <location>
        <begin position="56"/>
        <end position="75"/>
    </location>
</feature>
<dbReference type="InterPro" id="IPR048279">
    <property type="entry name" value="MdtK-like"/>
</dbReference>
<gene>
    <name evidence="11" type="ORF">B9O19_00921</name>
</gene>
<evidence type="ECO:0000256" key="6">
    <source>
        <dbReference type="ARBA" id="ARBA00022692"/>
    </source>
</evidence>
<dbReference type="KEGG" id="mpec:B9O19_00921"/>
<organism evidence="11 12">
    <name type="scientific">Monoglobus pectinilyticus</name>
    <dbReference type="NCBI Taxonomy" id="1981510"/>
    <lineage>
        <taxon>Bacteria</taxon>
        <taxon>Bacillati</taxon>
        <taxon>Bacillota</taxon>
        <taxon>Clostridia</taxon>
        <taxon>Monoglobales</taxon>
        <taxon>Monoglobaceae</taxon>
        <taxon>Monoglobus</taxon>
    </lineage>
</organism>
<proteinExistence type="inferred from homology"/>
<feature type="transmembrane region" description="Helical" evidence="10">
    <location>
        <begin position="352"/>
        <end position="374"/>
    </location>
</feature>
<keyword evidence="6 10" id="KW-0812">Transmembrane</keyword>
<dbReference type="GO" id="GO:0005886">
    <property type="term" value="C:plasma membrane"/>
    <property type="evidence" value="ECO:0007669"/>
    <property type="project" value="UniProtKB-SubCell"/>
</dbReference>
<dbReference type="GO" id="GO:0046677">
    <property type="term" value="P:response to antibiotic"/>
    <property type="evidence" value="ECO:0007669"/>
    <property type="project" value="UniProtKB-KW"/>
</dbReference>
<dbReference type="GO" id="GO:0042910">
    <property type="term" value="F:xenobiotic transmembrane transporter activity"/>
    <property type="evidence" value="ECO:0007669"/>
    <property type="project" value="InterPro"/>
</dbReference>
<evidence type="ECO:0000256" key="9">
    <source>
        <dbReference type="ARBA" id="ARBA00023251"/>
    </source>
</evidence>
<dbReference type="PANTHER" id="PTHR43823">
    <property type="entry name" value="SPORULATION PROTEIN YKVU"/>
    <property type="match status" value="1"/>
</dbReference>
<feature type="transmembrane region" description="Helical" evidence="10">
    <location>
        <begin position="186"/>
        <end position="208"/>
    </location>
</feature>
<evidence type="ECO:0000256" key="2">
    <source>
        <dbReference type="ARBA" id="ARBA00008417"/>
    </source>
</evidence>
<dbReference type="AlphaFoldDB" id="A0A2K9P1G8"/>
<dbReference type="OrthoDB" id="305360at2"/>
<feature type="transmembrane region" description="Helical" evidence="10">
    <location>
        <begin position="129"/>
        <end position="151"/>
    </location>
</feature>
<keyword evidence="4" id="KW-0813">Transport</keyword>
<feature type="transmembrane region" description="Helical" evidence="10">
    <location>
        <begin position="305"/>
        <end position="332"/>
    </location>
</feature>
<feature type="transmembrane region" description="Helical" evidence="10">
    <location>
        <begin position="163"/>
        <end position="180"/>
    </location>
</feature>
<evidence type="ECO:0000313" key="12">
    <source>
        <dbReference type="Proteomes" id="UP000235589"/>
    </source>
</evidence>
<dbReference type="EMBL" id="CP020991">
    <property type="protein sequence ID" value="AUO19095.1"/>
    <property type="molecule type" value="Genomic_DNA"/>
</dbReference>
<dbReference type="InterPro" id="IPR045070">
    <property type="entry name" value="MATE_MepA-like"/>
</dbReference>
<keyword evidence="8 10" id="KW-0472">Membrane</keyword>
<evidence type="ECO:0000256" key="7">
    <source>
        <dbReference type="ARBA" id="ARBA00022989"/>
    </source>
</evidence>
<feature type="transmembrane region" description="Helical" evidence="10">
    <location>
        <begin position="386"/>
        <end position="407"/>
    </location>
</feature>
<evidence type="ECO:0000256" key="10">
    <source>
        <dbReference type="SAM" id="Phobius"/>
    </source>
</evidence>
<accession>A0A2K9P1G8</accession>
<dbReference type="InterPro" id="IPR051327">
    <property type="entry name" value="MATE_MepA_subfamily"/>
</dbReference>
<evidence type="ECO:0000256" key="8">
    <source>
        <dbReference type="ARBA" id="ARBA00023136"/>
    </source>
</evidence>
<name>A0A2K9P1G8_9FIRM</name>
<feature type="transmembrane region" description="Helical" evidence="10">
    <location>
        <begin position="16"/>
        <end position="36"/>
    </location>
</feature>
<feature type="transmembrane region" description="Helical" evidence="10">
    <location>
        <begin position="229"/>
        <end position="257"/>
    </location>
</feature>